<dbReference type="EMBL" id="CAEZZC010000004">
    <property type="protein sequence ID" value="CAB4745208.1"/>
    <property type="molecule type" value="Genomic_DNA"/>
</dbReference>
<evidence type="ECO:0000313" key="2">
    <source>
        <dbReference type="EMBL" id="CAB4657227.1"/>
    </source>
</evidence>
<feature type="transmembrane region" description="Helical" evidence="1">
    <location>
        <begin position="12"/>
        <end position="33"/>
    </location>
</feature>
<dbReference type="EMBL" id="CAEZWT010000003">
    <property type="protein sequence ID" value="CAB4657227.1"/>
    <property type="molecule type" value="Genomic_DNA"/>
</dbReference>
<dbReference type="InterPro" id="IPR009825">
    <property type="entry name" value="ECF_substrate-spec-like"/>
</dbReference>
<reference evidence="4" key="1">
    <citation type="submission" date="2020-05" db="EMBL/GenBank/DDBJ databases">
        <authorList>
            <person name="Chiriac C."/>
            <person name="Salcher M."/>
            <person name="Ghai R."/>
            <person name="Kavagutti S V."/>
        </authorList>
    </citation>
    <scope>NUCLEOTIDE SEQUENCE</scope>
</reference>
<dbReference type="InterPro" id="IPR017196">
    <property type="entry name" value="ECF_substrate-spec_UCP037395"/>
</dbReference>
<feature type="transmembrane region" description="Helical" evidence="1">
    <location>
        <begin position="110"/>
        <end position="142"/>
    </location>
</feature>
<dbReference type="EMBL" id="CAFBLE010000002">
    <property type="protein sequence ID" value="CAB4858321.1"/>
    <property type="molecule type" value="Genomic_DNA"/>
</dbReference>
<dbReference type="EMBL" id="CAFBMV010000001">
    <property type="protein sequence ID" value="CAB4912713.1"/>
    <property type="molecule type" value="Genomic_DNA"/>
</dbReference>
<name>A0A6J7CKQ1_9ZZZZ</name>
<dbReference type="PIRSF" id="PIRSF037395">
    <property type="entry name" value="UCP037395_ABCper"/>
    <property type="match status" value="1"/>
</dbReference>
<keyword evidence="1" id="KW-0472">Membrane</keyword>
<gene>
    <name evidence="2" type="ORF">UFOPK2289_00202</name>
    <name evidence="3" type="ORF">UFOPK2822_00458</name>
    <name evidence="4" type="ORF">UFOPK3346_00320</name>
    <name evidence="5" type="ORF">UFOPK3670_00150</name>
    <name evidence="6" type="ORF">UFOPK4308_00347</name>
</gene>
<dbReference type="EMBL" id="CAFBQL010000002">
    <property type="protein sequence ID" value="CAB5054654.1"/>
    <property type="molecule type" value="Genomic_DNA"/>
</dbReference>
<keyword evidence="1" id="KW-1133">Transmembrane helix</keyword>
<protein>
    <submittedName>
        <fullName evidence="4">Unannotated protein</fullName>
    </submittedName>
</protein>
<accession>A0A6J7CKQ1</accession>
<feature type="transmembrane region" description="Helical" evidence="1">
    <location>
        <begin position="39"/>
        <end position="55"/>
    </location>
</feature>
<evidence type="ECO:0000313" key="6">
    <source>
        <dbReference type="EMBL" id="CAB5054654.1"/>
    </source>
</evidence>
<dbReference type="AlphaFoldDB" id="A0A6J7CKQ1"/>
<proteinExistence type="predicted"/>
<dbReference type="PROSITE" id="PS51257">
    <property type="entry name" value="PROKAR_LIPOPROTEIN"/>
    <property type="match status" value="1"/>
</dbReference>
<evidence type="ECO:0000313" key="4">
    <source>
        <dbReference type="EMBL" id="CAB4858321.1"/>
    </source>
</evidence>
<feature type="transmembrane region" description="Helical" evidence="1">
    <location>
        <begin position="163"/>
        <end position="181"/>
    </location>
</feature>
<sequence>MIRTPNIFKFRTSTVLALLLSSLVGCIGFLSPFLGIENAWFAWVTAPIALALLISEISNQRIDGKSVALLGVLTALTAALRSLGAGAVGVEPMWFLLILAARVFGPSFGFILGISSLFLSAFLTGGFGPWLAFQMFAAGWIGMGAGLLPQRVAGFLIRKRGELVLLVFYGIFSSFTFGFLMDLQFWPWALGSNTQLSYLPNGSLGENFHRFITYHFASSMAWDIPRAFITSALVLMAAPAVLNTLRRTLRRASFFAPIEFAQNRDLAIAHAKQQMEV</sequence>
<keyword evidence="1" id="KW-0812">Transmembrane</keyword>
<evidence type="ECO:0000256" key="1">
    <source>
        <dbReference type="SAM" id="Phobius"/>
    </source>
</evidence>
<dbReference type="Pfam" id="PF07155">
    <property type="entry name" value="ECF-ribofla_trS"/>
    <property type="match status" value="1"/>
</dbReference>
<organism evidence="4">
    <name type="scientific">freshwater metagenome</name>
    <dbReference type="NCBI Taxonomy" id="449393"/>
    <lineage>
        <taxon>unclassified sequences</taxon>
        <taxon>metagenomes</taxon>
        <taxon>ecological metagenomes</taxon>
    </lineage>
</organism>
<evidence type="ECO:0000313" key="3">
    <source>
        <dbReference type="EMBL" id="CAB4745208.1"/>
    </source>
</evidence>
<evidence type="ECO:0000313" key="5">
    <source>
        <dbReference type="EMBL" id="CAB4912713.1"/>
    </source>
</evidence>
<feature type="transmembrane region" description="Helical" evidence="1">
    <location>
        <begin position="224"/>
        <end position="245"/>
    </location>
</feature>
<dbReference type="GO" id="GO:0016020">
    <property type="term" value="C:membrane"/>
    <property type="evidence" value="ECO:0007669"/>
    <property type="project" value="InterPro"/>
</dbReference>
<dbReference type="Gene3D" id="1.10.1760.20">
    <property type="match status" value="1"/>
</dbReference>